<dbReference type="GO" id="GO:0003677">
    <property type="term" value="F:DNA binding"/>
    <property type="evidence" value="ECO:0007669"/>
    <property type="project" value="UniProtKB-KW"/>
</dbReference>
<feature type="domain" description="HTH gntR-type" evidence="4">
    <location>
        <begin position="6"/>
        <end position="74"/>
    </location>
</feature>
<dbReference type="InterPro" id="IPR008920">
    <property type="entry name" value="TF_FadR/GntR_C"/>
</dbReference>
<dbReference type="Proteomes" id="UP000253772">
    <property type="component" value="Chromosome c1"/>
</dbReference>
<keyword evidence="1" id="KW-0805">Transcription regulation</keyword>
<evidence type="ECO:0000256" key="2">
    <source>
        <dbReference type="ARBA" id="ARBA00023125"/>
    </source>
</evidence>
<dbReference type="Gene3D" id="1.20.120.530">
    <property type="entry name" value="GntR ligand-binding domain-like"/>
    <property type="match status" value="1"/>
</dbReference>
<keyword evidence="3" id="KW-0804">Transcription</keyword>
<dbReference type="AlphaFoldDB" id="A0A482IRM9"/>
<dbReference type="GO" id="GO:0003700">
    <property type="term" value="F:DNA-binding transcription factor activity"/>
    <property type="evidence" value="ECO:0007669"/>
    <property type="project" value="InterPro"/>
</dbReference>
<keyword evidence="2" id="KW-0238">DNA-binding</keyword>
<dbReference type="Gene3D" id="1.10.10.10">
    <property type="entry name" value="Winged helix-like DNA-binding domain superfamily/Winged helix DNA-binding domain"/>
    <property type="match status" value="1"/>
</dbReference>
<dbReference type="CDD" id="cd07377">
    <property type="entry name" value="WHTH_GntR"/>
    <property type="match status" value="1"/>
</dbReference>
<protein>
    <submittedName>
        <fullName evidence="5">FadR family transcriptional regulator</fullName>
    </submittedName>
</protein>
<dbReference type="InterPro" id="IPR000524">
    <property type="entry name" value="Tscrpt_reg_HTH_GntR"/>
</dbReference>
<evidence type="ECO:0000313" key="6">
    <source>
        <dbReference type="Proteomes" id="UP000253772"/>
    </source>
</evidence>
<name>A0A482IRM9_9BURK</name>
<organism evidence="5 6">
    <name type="scientific">Cupriavidus metallidurans</name>
    <dbReference type="NCBI Taxonomy" id="119219"/>
    <lineage>
        <taxon>Bacteria</taxon>
        <taxon>Pseudomonadati</taxon>
        <taxon>Pseudomonadota</taxon>
        <taxon>Betaproteobacteria</taxon>
        <taxon>Burkholderiales</taxon>
        <taxon>Burkholderiaceae</taxon>
        <taxon>Cupriavidus</taxon>
    </lineage>
</organism>
<dbReference type="OrthoDB" id="5450856at2"/>
<evidence type="ECO:0000256" key="3">
    <source>
        <dbReference type="ARBA" id="ARBA00023163"/>
    </source>
</evidence>
<dbReference type="SUPFAM" id="SSF46785">
    <property type="entry name" value="Winged helix' DNA-binding domain"/>
    <property type="match status" value="1"/>
</dbReference>
<proteinExistence type="predicted"/>
<dbReference type="InterPro" id="IPR036390">
    <property type="entry name" value="WH_DNA-bd_sf"/>
</dbReference>
<gene>
    <name evidence="5" type="ORF">DDF84_008350</name>
</gene>
<evidence type="ECO:0000313" key="5">
    <source>
        <dbReference type="EMBL" id="QBP09769.1"/>
    </source>
</evidence>
<dbReference type="PANTHER" id="PTHR43537:SF5">
    <property type="entry name" value="UXU OPERON TRANSCRIPTIONAL REGULATOR"/>
    <property type="match status" value="1"/>
</dbReference>
<dbReference type="InterPro" id="IPR011711">
    <property type="entry name" value="GntR_C"/>
</dbReference>
<dbReference type="SMART" id="SM00345">
    <property type="entry name" value="HTH_GNTR"/>
    <property type="match status" value="1"/>
</dbReference>
<dbReference type="Pfam" id="PF00392">
    <property type="entry name" value="GntR"/>
    <property type="match status" value="1"/>
</dbReference>
<dbReference type="EMBL" id="CP037900">
    <property type="protein sequence ID" value="QBP09769.1"/>
    <property type="molecule type" value="Genomic_DNA"/>
</dbReference>
<evidence type="ECO:0000259" key="4">
    <source>
        <dbReference type="PROSITE" id="PS50949"/>
    </source>
</evidence>
<dbReference type="PANTHER" id="PTHR43537">
    <property type="entry name" value="TRANSCRIPTIONAL REGULATOR, GNTR FAMILY"/>
    <property type="match status" value="1"/>
</dbReference>
<dbReference type="RefSeq" id="WP_024570260.1">
    <property type="nucleotide sequence ID" value="NZ_CP037900.1"/>
</dbReference>
<dbReference type="PROSITE" id="PS50949">
    <property type="entry name" value="HTH_GNTR"/>
    <property type="match status" value="1"/>
</dbReference>
<dbReference type="Pfam" id="PF07729">
    <property type="entry name" value="FCD"/>
    <property type="match status" value="1"/>
</dbReference>
<dbReference type="SUPFAM" id="SSF48008">
    <property type="entry name" value="GntR ligand-binding domain-like"/>
    <property type="match status" value="1"/>
</dbReference>
<evidence type="ECO:0000256" key="1">
    <source>
        <dbReference type="ARBA" id="ARBA00023015"/>
    </source>
</evidence>
<accession>A0A482IRM9</accession>
<dbReference type="SMART" id="SM00895">
    <property type="entry name" value="FCD"/>
    <property type="match status" value="1"/>
</dbReference>
<dbReference type="InterPro" id="IPR036388">
    <property type="entry name" value="WH-like_DNA-bd_sf"/>
</dbReference>
<reference evidence="5 6" key="1">
    <citation type="submission" date="2019-03" db="EMBL/GenBank/DDBJ databases">
        <title>Comparative insights into the high quality Complete genome sequence of highly metal resistant Cupriavidus metallidurans strain BS1 isolated from a gold-copper mine.</title>
        <authorList>
            <person name="Mazhar H.S."/>
            <person name="Rensing C."/>
        </authorList>
    </citation>
    <scope>NUCLEOTIDE SEQUENCE [LARGE SCALE GENOMIC DNA]</scope>
    <source>
        <strain evidence="5 6">BS1</strain>
    </source>
</reference>
<sequence length="232" mass="25348">MQTRPITLTERVIQQLRGEIADGTFPVGARLPTGKQLAERYGVSAAVIREVTEHLRSLGMVESRQGLGSTVRSRVSDSGFRLSGGADSTDLADIFELRLDLESAAAAMAALHRTEQDIARMGALLDALAAQLDDADHGVEPDIQFHIAIATATHNKYYLQLLQYMTLQLHQAVRTARLNSSRQPGLPEQVHAEHVAIFDAIRARDAAQARLHAAAHLRNAAARLGLPMRQPR</sequence>